<sequence length="155" mass="17588">MSEQDTLKKLNFKDHGQPVLVLNAPQAYAETESAFKGHIHRHPETGIQYDFVQVFGSSNDEIQVLAHTASHHLLEDGLFWLCYPKKTSKLYKGSDCSRETVAGLLSEEGFEPVRQVAIDEDWSALRFRKVDHIKKMTRSFAVTEKGKARIGELND</sequence>
<organism evidence="1 2">
    <name type="scientific">Paenibacillus swuensis</name>
    <dbReference type="NCBI Taxonomy" id="1178515"/>
    <lineage>
        <taxon>Bacteria</taxon>
        <taxon>Bacillati</taxon>
        <taxon>Bacillota</taxon>
        <taxon>Bacilli</taxon>
        <taxon>Bacillales</taxon>
        <taxon>Paenibacillaceae</taxon>
        <taxon>Paenibacillus</taxon>
    </lineage>
</organism>
<dbReference type="PATRIC" id="fig|1178515.4.peg.3547"/>
<dbReference type="STRING" id="1178515.SY83_17615"/>
<reference evidence="1 2" key="1">
    <citation type="submission" date="2015-01" db="EMBL/GenBank/DDBJ databases">
        <title>Paenibacillus swuensis/DY6/whole genome sequencing.</title>
        <authorList>
            <person name="Kim M.K."/>
            <person name="Srinivasan S."/>
            <person name="Lee J.-J."/>
        </authorList>
    </citation>
    <scope>NUCLEOTIDE SEQUENCE [LARGE SCALE GENOMIC DNA]</scope>
    <source>
        <strain evidence="1 2">DY6</strain>
    </source>
</reference>
<gene>
    <name evidence="1" type="ORF">SY83_17615</name>
</gene>
<dbReference type="OrthoDB" id="9800461at2"/>
<protein>
    <recommendedName>
        <fullName evidence="3">DUF3052 domain-containing protein</fullName>
    </recommendedName>
</protein>
<name>A0A172TLZ5_9BACL</name>
<evidence type="ECO:0000313" key="2">
    <source>
        <dbReference type="Proteomes" id="UP000076927"/>
    </source>
</evidence>
<evidence type="ECO:0008006" key="3">
    <source>
        <dbReference type="Google" id="ProtNLM"/>
    </source>
</evidence>
<dbReference type="Proteomes" id="UP000076927">
    <property type="component" value="Chromosome"/>
</dbReference>
<proteinExistence type="predicted"/>
<keyword evidence="2" id="KW-1185">Reference proteome</keyword>
<evidence type="ECO:0000313" key="1">
    <source>
        <dbReference type="EMBL" id="ANE47803.1"/>
    </source>
</evidence>
<dbReference type="AlphaFoldDB" id="A0A172TLZ5"/>
<dbReference type="EMBL" id="CP011388">
    <property type="protein sequence ID" value="ANE47803.1"/>
    <property type="molecule type" value="Genomic_DNA"/>
</dbReference>
<accession>A0A172TLZ5</accession>
<dbReference type="RefSeq" id="WP_068608887.1">
    <property type="nucleotide sequence ID" value="NZ_CP011388.1"/>
</dbReference>
<dbReference type="KEGG" id="pswu:SY83_17615"/>